<evidence type="ECO:0000313" key="4">
    <source>
        <dbReference type="Proteomes" id="UP000634136"/>
    </source>
</evidence>
<evidence type="ECO:0000259" key="2">
    <source>
        <dbReference type="Pfam" id="PF25597"/>
    </source>
</evidence>
<feature type="domain" description="Retroviral polymerase SH3-like" evidence="2">
    <location>
        <begin position="30"/>
        <end position="84"/>
    </location>
</feature>
<dbReference type="Pfam" id="PF25597">
    <property type="entry name" value="SH3_retrovirus"/>
    <property type="match status" value="1"/>
</dbReference>
<proteinExistence type="predicted"/>
<evidence type="ECO:0000256" key="1">
    <source>
        <dbReference type="SAM" id="MobiDB-lite"/>
    </source>
</evidence>
<evidence type="ECO:0000313" key="3">
    <source>
        <dbReference type="EMBL" id="KAF7843996.1"/>
    </source>
</evidence>
<dbReference type="EMBL" id="JAAIUW010000001">
    <property type="protein sequence ID" value="KAF7843996.1"/>
    <property type="molecule type" value="Genomic_DNA"/>
</dbReference>
<accession>A0A834XHE3</accession>
<protein>
    <submittedName>
        <fullName evidence="3">Retrovirus-related Pol polyprotein from transposon TNT 1-94</fullName>
    </submittedName>
</protein>
<dbReference type="AlphaFoldDB" id="A0A834XHE3"/>
<keyword evidence="4" id="KW-1185">Reference proteome</keyword>
<dbReference type="InterPro" id="IPR057670">
    <property type="entry name" value="SH3_retrovirus"/>
</dbReference>
<feature type="compositionally biased region" description="Basic and acidic residues" evidence="1">
    <location>
        <begin position="14"/>
        <end position="23"/>
    </location>
</feature>
<name>A0A834XHE3_9FABA</name>
<feature type="region of interest" description="Disordered" evidence="1">
    <location>
        <begin position="1"/>
        <end position="35"/>
    </location>
</feature>
<gene>
    <name evidence="3" type="ORF">G2W53_000901</name>
</gene>
<comment type="caution">
    <text evidence="3">The sequence shown here is derived from an EMBL/GenBank/DDBJ whole genome shotgun (WGS) entry which is preliminary data.</text>
</comment>
<organism evidence="3 4">
    <name type="scientific">Senna tora</name>
    <dbReference type="NCBI Taxonomy" id="362788"/>
    <lineage>
        <taxon>Eukaryota</taxon>
        <taxon>Viridiplantae</taxon>
        <taxon>Streptophyta</taxon>
        <taxon>Embryophyta</taxon>
        <taxon>Tracheophyta</taxon>
        <taxon>Spermatophyta</taxon>
        <taxon>Magnoliopsida</taxon>
        <taxon>eudicotyledons</taxon>
        <taxon>Gunneridae</taxon>
        <taxon>Pentapetalae</taxon>
        <taxon>rosids</taxon>
        <taxon>fabids</taxon>
        <taxon>Fabales</taxon>
        <taxon>Fabaceae</taxon>
        <taxon>Caesalpinioideae</taxon>
        <taxon>Cassia clade</taxon>
        <taxon>Senna</taxon>
    </lineage>
</organism>
<dbReference type="Proteomes" id="UP000634136">
    <property type="component" value="Unassembled WGS sequence"/>
</dbReference>
<dbReference type="OrthoDB" id="1436780at2759"/>
<sequence length="375" mass="42614">MRQERIVEGALPAMHHEAGEQQKKNQRKTQVKRDKLDKKAIPRIFVGYSFISKAYKVYHPQSKQMPISRDVYFNEDEKWDWNNSHRGDNSLGEKAANQWKDELEDDPPVREVQQNGDVTLVYCKTEDQIADLFAKPLPVSKFELLRERIGGSFTAFTFSRVSACSYRLSTIITKGFRPIPKHSLRRCLVPDDDEGSSMSETSPEVFTFYVPEEDDEPIERDKEGRLLPLLRIPSNCLAWGVGSLHVVKRKLQGSVALRNFFIRFMMYTYVIELLGVKPPLTPFEMTFLKCLNVCAIQLTANAWIVLCGFQLQCHHLQTAYPQVEQARAFSLQRAPPPTGLSEFEAFIFIASQAGTIVLSSCPLAILGSEDDCVAS</sequence>
<reference evidence="3" key="1">
    <citation type="submission" date="2020-09" db="EMBL/GenBank/DDBJ databases">
        <title>Genome-Enabled Discovery of Anthraquinone Biosynthesis in Senna tora.</title>
        <authorList>
            <person name="Kang S.-H."/>
            <person name="Pandey R.P."/>
            <person name="Lee C.-M."/>
            <person name="Sim J.-S."/>
            <person name="Jeong J.-T."/>
            <person name="Choi B.-S."/>
            <person name="Jung M."/>
            <person name="Ginzburg D."/>
            <person name="Zhao K."/>
            <person name="Won S.Y."/>
            <person name="Oh T.-J."/>
            <person name="Yu Y."/>
            <person name="Kim N.-H."/>
            <person name="Lee O.R."/>
            <person name="Lee T.-H."/>
            <person name="Bashyal P."/>
            <person name="Kim T.-S."/>
            <person name="Lee W.-H."/>
            <person name="Kawkins C."/>
            <person name="Kim C.-K."/>
            <person name="Kim J.S."/>
            <person name="Ahn B.O."/>
            <person name="Rhee S.Y."/>
            <person name="Sohng J.K."/>
        </authorList>
    </citation>
    <scope>NUCLEOTIDE SEQUENCE</scope>
    <source>
        <tissue evidence="3">Leaf</tissue>
    </source>
</reference>